<dbReference type="InParanoid" id="A0A212QVI6"/>
<name>A0A212QVI6_9CHLR</name>
<keyword evidence="2" id="KW-1185">Reference proteome</keyword>
<protein>
    <submittedName>
        <fullName evidence="1">Uncharacterized protein</fullName>
    </submittedName>
</protein>
<reference evidence="2" key="1">
    <citation type="submission" date="2017-06" db="EMBL/GenBank/DDBJ databases">
        <authorList>
            <person name="Varghese N."/>
            <person name="Submissions S."/>
        </authorList>
    </citation>
    <scope>NUCLEOTIDE SEQUENCE [LARGE SCALE GENOMIC DNA]</scope>
    <source>
        <strain evidence="2">JAD2</strain>
    </source>
</reference>
<dbReference type="Proteomes" id="UP000197025">
    <property type="component" value="Unassembled WGS sequence"/>
</dbReference>
<dbReference type="EMBL" id="FYEK01000025">
    <property type="protein sequence ID" value="SNB63519.1"/>
    <property type="molecule type" value="Genomic_DNA"/>
</dbReference>
<accession>A0A212QVI6</accession>
<feature type="non-terminal residue" evidence="1">
    <location>
        <position position="31"/>
    </location>
</feature>
<organism evidence="1 2">
    <name type="scientific">Thermoflexus hugenholtzii JAD2</name>
    <dbReference type="NCBI Taxonomy" id="877466"/>
    <lineage>
        <taxon>Bacteria</taxon>
        <taxon>Bacillati</taxon>
        <taxon>Chloroflexota</taxon>
        <taxon>Thermoflexia</taxon>
        <taxon>Thermoflexales</taxon>
        <taxon>Thermoflexaceae</taxon>
        <taxon>Thermoflexus</taxon>
    </lineage>
</organism>
<evidence type="ECO:0000313" key="1">
    <source>
        <dbReference type="EMBL" id="SNB63519.1"/>
    </source>
</evidence>
<gene>
    <name evidence="1" type="ORF">SAMN02746019_00006500</name>
</gene>
<evidence type="ECO:0000313" key="2">
    <source>
        <dbReference type="Proteomes" id="UP000197025"/>
    </source>
</evidence>
<dbReference type="AlphaFoldDB" id="A0A212QVI6"/>
<sequence length="31" mass="3627">MSIIYMEHLEHPEDSPMATPSRFDYEGMQAI</sequence>
<proteinExistence type="predicted"/>